<gene>
    <name evidence="2" type="ORF">NE857_01220</name>
</gene>
<accession>A0ABY5DAS2</accession>
<reference evidence="2" key="1">
    <citation type="submission" date="2022-06" db="EMBL/GenBank/DDBJ databases">
        <authorList>
            <person name="Ping M."/>
        </authorList>
    </citation>
    <scope>NUCLEOTIDE SEQUENCE</scope>
    <source>
        <strain evidence="2">JCM11759T</strain>
    </source>
</reference>
<evidence type="ECO:0000313" key="3">
    <source>
        <dbReference type="Proteomes" id="UP001055940"/>
    </source>
</evidence>
<evidence type="ECO:0000313" key="2">
    <source>
        <dbReference type="EMBL" id="USY20318.1"/>
    </source>
</evidence>
<dbReference type="Pfam" id="PF01636">
    <property type="entry name" value="APH"/>
    <property type="match status" value="1"/>
</dbReference>
<dbReference type="InterPro" id="IPR011009">
    <property type="entry name" value="Kinase-like_dom_sf"/>
</dbReference>
<dbReference type="SUPFAM" id="SSF56112">
    <property type="entry name" value="Protein kinase-like (PK-like)"/>
    <property type="match status" value="1"/>
</dbReference>
<feature type="domain" description="Aminoglycoside phosphotransferase" evidence="1">
    <location>
        <begin position="42"/>
        <end position="202"/>
    </location>
</feature>
<dbReference type="RefSeq" id="WP_254419405.1">
    <property type="nucleotide sequence ID" value="NZ_CP099837.1"/>
</dbReference>
<organism evidence="2 3">
    <name type="scientific">Nocardiopsis exhalans</name>
    <dbReference type="NCBI Taxonomy" id="163604"/>
    <lineage>
        <taxon>Bacteria</taxon>
        <taxon>Bacillati</taxon>
        <taxon>Actinomycetota</taxon>
        <taxon>Actinomycetes</taxon>
        <taxon>Streptosporangiales</taxon>
        <taxon>Nocardiopsidaceae</taxon>
        <taxon>Nocardiopsis</taxon>
    </lineage>
</organism>
<dbReference type="EMBL" id="CP099837">
    <property type="protein sequence ID" value="USY20318.1"/>
    <property type="molecule type" value="Genomic_DNA"/>
</dbReference>
<dbReference type="InterPro" id="IPR002575">
    <property type="entry name" value="Aminoglycoside_PTrfase"/>
</dbReference>
<proteinExistence type="predicted"/>
<dbReference type="Proteomes" id="UP001055940">
    <property type="component" value="Chromosome"/>
</dbReference>
<sequence>MSEWELVKDRTASAGAVWRSADGQYFKRTGGSEVTEESGHQSLLSELGFPVPQPTQSGTDGTLNYFIEPSAGQRTLHELALEQGRASNGRVGDALVDRSAEISAKLLQAQARNPLPTDEVSLRRWFSDAGFTAVVFTENPDLDTPVVHSLIDQAVDRLSEVPMCHSHLDYGLPNVFDDTVIDWQHHAPAPLGYDVYPMLDIAAFKGGGRGYAFSPEQRLRYVSALDEVAKSLSGQALSLYLGDFLLVKCFFFLALMRPKPGQGTRPDKQRKWLYRRKLFTLGVDEYAKSRTIDTGLFPKLSEFEDTSGKPHPRP</sequence>
<evidence type="ECO:0000259" key="1">
    <source>
        <dbReference type="Pfam" id="PF01636"/>
    </source>
</evidence>
<name>A0ABY5DAS2_9ACTN</name>
<keyword evidence="3" id="KW-1185">Reference proteome</keyword>
<protein>
    <submittedName>
        <fullName evidence="2">Phosphotransferase</fullName>
    </submittedName>
</protein>